<dbReference type="InterPro" id="IPR000073">
    <property type="entry name" value="AB_hydrolase_1"/>
</dbReference>
<dbReference type="SUPFAM" id="SSF53474">
    <property type="entry name" value="alpha/beta-Hydrolases"/>
    <property type="match status" value="1"/>
</dbReference>
<keyword evidence="3" id="KW-0378">Hydrolase</keyword>
<evidence type="ECO:0000259" key="2">
    <source>
        <dbReference type="Pfam" id="PF00561"/>
    </source>
</evidence>
<dbReference type="PANTHER" id="PTHR43798">
    <property type="entry name" value="MONOACYLGLYCEROL LIPASE"/>
    <property type="match status" value="1"/>
</dbReference>
<feature type="signal peptide" evidence="1">
    <location>
        <begin position="1"/>
        <end position="21"/>
    </location>
</feature>
<proteinExistence type="predicted"/>
<protein>
    <submittedName>
        <fullName evidence="3">Alpha/beta hydrolase</fullName>
    </submittedName>
</protein>
<reference evidence="3 4" key="1">
    <citation type="submission" date="2019-02" db="EMBL/GenBank/DDBJ databases">
        <title>Pedobacter sp. RP-1-13 sp. nov., isolated from Arctic soil.</title>
        <authorList>
            <person name="Dahal R.H."/>
        </authorList>
    </citation>
    <scope>NUCLEOTIDE SEQUENCE [LARGE SCALE GENOMIC DNA]</scope>
    <source>
        <strain evidence="3 4">RP-1-13</strain>
    </source>
</reference>
<comment type="caution">
    <text evidence="3">The sequence shown here is derived from an EMBL/GenBank/DDBJ whole genome shotgun (WGS) entry which is preliminary data.</text>
</comment>
<organism evidence="3 4">
    <name type="scientific">Pedobacter frigiditerrae</name>
    <dbReference type="NCBI Taxonomy" id="2530452"/>
    <lineage>
        <taxon>Bacteria</taxon>
        <taxon>Pseudomonadati</taxon>
        <taxon>Bacteroidota</taxon>
        <taxon>Sphingobacteriia</taxon>
        <taxon>Sphingobacteriales</taxon>
        <taxon>Sphingobacteriaceae</taxon>
        <taxon>Pedobacter</taxon>
    </lineage>
</organism>
<evidence type="ECO:0000313" key="3">
    <source>
        <dbReference type="EMBL" id="TCC92376.1"/>
    </source>
</evidence>
<dbReference type="GO" id="GO:0047372">
    <property type="term" value="F:monoacylglycerol lipase activity"/>
    <property type="evidence" value="ECO:0007669"/>
    <property type="project" value="TreeGrafter"/>
</dbReference>
<dbReference type="GO" id="GO:0046464">
    <property type="term" value="P:acylglycerol catabolic process"/>
    <property type="evidence" value="ECO:0007669"/>
    <property type="project" value="TreeGrafter"/>
</dbReference>
<feature type="domain" description="AB hydrolase-1" evidence="2">
    <location>
        <begin position="55"/>
        <end position="285"/>
    </location>
</feature>
<dbReference type="InterPro" id="IPR029058">
    <property type="entry name" value="AB_hydrolase_fold"/>
</dbReference>
<evidence type="ECO:0000256" key="1">
    <source>
        <dbReference type="SAM" id="SignalP"/>
    </source>
</evidence>
<evidence type="ECO:0000313" key="4">
    <source>
        <dbReference type="Proteomes" id="UP000292884"/>
    </source>
</evidence>
<dbReference type="Proteomes" id="UP000292884">
    <property type="component" value="Unassembled WGS sequence"/>
</dbReference>
<keyword evidence="4" id="KW-1185">Reference proteome</keyword>
<dbReference type="OrthoDB" id="9773293at2"/>
<dbReference type="AlphaFoldDB" id="A0A4V6N5S6"/>
<dbReference type="GO" id="GO:0016020">
    <property type="term" value="C:membrane"/>
    <property type="evidence" value="ECO:0007669"/>
    <property type="project" value="TreeGrafter"/>
</dbReference>
<accession>A0A4V6N5S6</accession>
<keyword evidence="1" id="KW-0732">Signal</keyword>
<dbReference type="InterPro" id="IPR050266">
    <property type="entry name" value="AB_hydrolase_sf"/>
</dbReference>
<dbReference type="PRINTS" id="PR00111">
    <property type="entry name" value="ABHYDROLASE"/>
</dbReference>
<sequence>MKRIFILFTFFFGMSSASTFAQLSIDYHQTAVTQFIQANGNRYAYRSFGKKEGIALILLQHFTGTMDNWDPAVTNGLAKQFQVVLFDNKGIGASEGQTPDNIEAMAQDAISFIKALGYKKVNLLGFSMGGFIAQQITLDEPTLVNKLILAGTGPKGSQNLADIVKPLTASAGMTPDEQKLYLFYNTTPSSRLFGQQSLNRINKRKLNRDPDTEMPAIQAQLKSILGWAQPDANAVSQLRNVRIPVLIVNGNNDIMVPTINSYLMYQEIPNAKLNLYPDSGHGSIFQYPAMFVNEALNFLK</sequence>
<dbReference type="PANTHER" id="PTHR43798:SF5">
    <property type="entry name" value="MONOACYLGLYCEROL LIPASE ABHD6"/>
    <property type="match status" value="1"/>
</dbReference>
<dbReference type="Pfam" id="PF00561">
    <property type="entry name" value="Abhydrolase_1"/>
    <property type="match status" value="1"/>
</dbReference>
<dbReference type="EMBL" id="SJSK01000002">
    <property type="protein sequence ID" value="TCC92376.1"/>
    <property type="molecule type" value="Genomic_DNA"/>
</dbReference>
<dbReference type="Gene3D" id="3.40.50.1820">
    <property type="entry name" value="alpha/beta hydrolase"/>
    <property type="match status" value="1"/>
</dbReference>
<feature type="chain" id="PRO_5020994203" evidence="1">
    <location>
        <begin position="22"/>
        <end position="300"/>
    </location>
</feature>
<name>A0A4V6N5S6_9SPHI</name>
<dbReference type="RefSeq" id="WP_131553314.1">
    <property type="nucleotide sequence ID" value="NZ_SJSK01000002.1"/>
</dbReference>
<gene>
    <name evidence="3" type="ORF">EZ428_11680</name>
</gene>